<dbReference type="GO" id="GO:0001726">
    <property type="term" value="C:ruffle"/>
    <property type="evidence" value="ECO:0007669"/>
    <property type="project" value="TreeGrafter"/>
</dbReference>
<dbReference type="Gene3D" id="6.20.360.10">
    <property type="match status" value="1"/>
</dbReference>
<dbReference type="GO" id="GO:0071944">
    <property type="term" value="C:cell periphery"/>
    <property type="evidence" value="ECO:0007669"/>
    <property type="project" value="TreeGrafter"/>
</dbReference>
<gene>
    <name evidence="2" type="ORF">NBR_LOCUS11516</name>
</gene>
<dbReference type="GO" id="GO:0030027">
    <property type="term" value="C:lamellipodium"/>
    <property type="evidence" value="ECO:0007669"/>
    <property type="project" value="TreeGrafter"/>
</dbReference>
<dbReference type="STRING" id="27835.A0A0N4Y639"/>
<proteinExistence type="predicted"/>
<dbReference type="SUPFAM" id="SSF50729">
    <property type="entry name" value="PH domain-like"/>
    <property type="match status" value="1"/>
</dbReference>
<dbReference type="GO" id="GO:0051895">
    <property type="term" value="P:negative regulation of focal adhesion assembly"/>
    <property type="evidence" value="ECO:0007669"/>
    <property type="project" value="TreeGrafter"/>
</dbReference>
<evidence type="ECO:0000313" key="3">
    <source>
        <dbReference type="Proteomes" id="UP000271162"/>
    </source>
</evidence>
<sequence>MDFSVSAYYLGTTKARFSERSSSKAGSELSRSNEENVIDQVENAQLDGLIPMDGKGLSEVDLRISKYGARIVDQDMITLDRIPLVNIVFTVAYDDGFERSNFVMVTKARHCEPEYRCHVFQCNSMRDADEFLKKIRQLFDSVIETVDRSRAEQEDWVDV</sequence>
<dbReference type="GO" id="GO:0005856">
    <property type="term" value="C:cytoskeleton"/>
    <property type="evidence" value="ECO:0007669"/>
    <property type="project" value="TreeGrafter"/>
</dbReference>
<dbReference type="InterPro" id="IPR019517">
    <property type="entry name" value="Integrin-bd_ICAP-1"/>
</dbReference>
<dbReference type="EMBL" id="UYSL01020541">
    <property type="protein sequence ID" value="VDL75105.1"/>
    <property type="molecule type" value="Genomic_DNA"/>
</dbReference>
<dbReference type="Proteomes" id="UP000271162">
    <property type="component" value="Unassembled WGS sequence"/>
</dbReference>
<dbReference type="GO" id="GO:0005178">
    <property type="term" value="F:integrin binding"/>
    <property type="evidence" value="ECO:0007669"/>
    <property type="project" value="TreeGrafter"/>
</dbReference>
<dbReference type="PROSITE" id="PS01179">
    <property type="entry name" value="PID"/>
    <property type="match status" value="1"/>
</dbReference>
<reference evidence="2 3" key="2">
    <citation type="submission" date="2018-11" db="EMBL/GenBank/DDBJ databases">
        <authorList>
            <consortium name="Pathogen Informatics"/>
        </authorList>
    </citation>
    <scope>NUCLEOTIDE SEQUENCE [LARGE SCALE GENOMIC DNA]</scope>
</reference>
<dbReference type="AlphaFoldDB" id="A0A0N4Y639"/>
<evidence type="ECO:0000259" key="1">
    <source>
        <dbReference type="PROSITE" id="PS01179"/>
    </source>
</evidence>
<evidence type="ECO:0000313" key="4">
    <source>
        <dbReference type="WBParaSite" id="NBR_0001152101-mRNA-1"/>
    </source>
</evidence>
<name>A0A0N4Y639_NIPBR</name>
<protein>
    <submittedName>
        <fullName evidence="4">PID domain-containing protein</fullName>
    </submittedName>
</protein>
<keyword evidence="3" id="KW-1185">Reference proteome</keyword>
<dbReference type="OMA" id="CEPEYRC"/>
<organism evidence="4">
    <name type="scientific">Nippostrongylus brasiliensis</name>
    <name type="common">Rat hookworm</name>
    <dbReference type="NCBI Taxonomy" id="27835"/>
    <lineage>
        <taxon>Eukaryota</taxon>
        <taxon>Metazoa</taxon>
        <taxon>Ecdysozoa</taxon>
        <taxon>Nematoda</taxon>
        <taxon>Chromadorea</taxon>
        <taxon>Rhabditida</taxon>
        <taxon>Rhabditina</taxon>
        <taxon>Rhabditomorpha</taxon>
        <taxon>Strongyloidea</taxon>
        <taxon>Heligmosomidae</taxon>
        <taxon>Nippostrongylus</taxon>
    </lineage>
</organism>
<accession>A0A0N4Y639</accession>
<reference evidence="4" key="1">
    <citation type="submission" date="2017-02" db="UniProtKB">
        <authorList>
            <consortium name="WormBaseParasite"/>
        </authorList>
    </citation>
    <scope>IDENTIFICATION</scope>
</reference>
<evidence type="ECO:0000313" key="2">
    <source>
        <dbReference type="EMBL" id="VDL75105.1"/>
    </source>
</evidence>
<dbReference type="GO" id="GO:1900025">
    <property type="term" value="P:negative regulation of substrate adhesion-dependent cell spreading"/>
    <property type="evidence" value="ECO:0007669"/>
    <property type="project" value="TreeGrafter"/>
</dbReference>
<dbReference type="InterPro" id="IPR006020">
    <property type="entry name" value="PTB/PI_dom"/>
</dbReference>
<dbReference type="PANTHER" id="PTHR32055:SF1">
    <property type="entry name" value="INTEGRIN BETA-1-BINDING PROTEIN 1"/>
    <property type="match status" value="1"/>
</dbReference>
<dbReference type="WBParaSite" id="NBR_0001152101-mRNA-1">
    <property type="protein sequence ID" value="NBR_0001152101-mRNA-1"/>
    <property type="gene ID" value="NBR_0001152101"/>
</dbReference>
<feature type="domain" description="PID" evidence="1">
    <location>
        <begin position="7"/>
        <end position="153"/>
    </location>
</feature>
<dbReference type="PANTHER" id="PTHR32055">
    <property type="entry name" value="INTEGRIN BETA-1-BINDING PROTEIN 1"/>
    <property type="match status" value="1"/>
</dbReference>
<dbReference type="Pfam" id="PF10480">
    <property type="entry name" value="ICAP-1_inte_bdg"/>
    <property type="match status" value="1"/>
</dbReference>